<dbReference type="Pfam" id="PF04465">
    <property type="entry name" value="DUF499"/>
    <property type="match status" value="1"/>
</dbReference>
<organism evidence="1 2">
    <name type="scientific">Candidatus Accumulibacter meliphilus</name>
    <dbReference type="NCBI Taxonomy" id="2211374"/>
    <lineage>
        <taxon>Bacteria</taxon>
        <taxon>Pseudomonadati</taxon>
        <taxon>Pseudomonadota</taxon>
        <taxon>Betaproteobacteria</taxon>
        <taxon>Candidatus Accumulibacter</taxon>
    </lineage>
</organism>
<name>A0A369XQU9_9PROT</name>
<dbReference type="EMBL" id="QPGA01000001">
    <property type="protein sequence ID" value="RDE52523.1"/>
    <property type="molecule type" value="Genomic_DNA"/>
</dbReference>
<sequence>MTKTLNQTCTPRASVLDGTADFVVNLADLPSLSEADATEFLDSNVLTSGMEILLSQAFARLAGTGSSSGIYKLSESMGGGKTQSMIVAGILARFPQLAKLMAFRDPLANAKPDVVAAFTGRATDKKVWVAIGDALGVTFAPDRAPSETEWRDALKDRAALILLDELAFYLVHAASQGSKEDGTRAATLAGIALTNLFGAVRDYKECRRCVIVIADLQKDWEQGAEELARIMRSNDTLGGTMQSVNNEMSKGAQTIAPVDNSKDELYAILRRRLFKTQDASAKDIEAVADAYVAELKKASAIIERPTMKVREEILVSYPFHFSTKHLIASFNDNPGFQKTRDVIRLVATIVRSLWGKGDAEVAKHYLLALDTSDLNDANVASRFVEIKKSLQDAMQTDIANSGTSHAETLDAETDGLASLCAKWILSASLSEIHPRGLTDAELAEYLLAPGRTILGLQDALKKLYDTCWYIEQTKSGRYLFNRHKNLNAQVNSYTKVCTNEDRDTKIEAKLAEMFEPKDKRCYQKLAVLPGLDQLQLEREKSTLVILKPDTDFQKFFAGQKFKNRVAFLTAVDQTGIFNVNKKAQRLWAISQVVKDLTPDDSQYKKAKDTEAEYQTELFLAIKAVFNKFHYPLIDEEQETALIGAPLLDGYVDQKTGHHVKYRNEDASKGEFVVEATLREANKFQVFNPGSGDDKLKVYQPLRNRVESFLFPPTGRTTWDQIKDGAASRGHVLWTEPGTLERMREVLITSGAWREDAGQIQKPPFDEITGVSIEYARDKDSGVITTTDINLVHADKLFVREDAAEYRVHPSDQALVSGAMLIEFKAVDSSGKNKEGKPYRIENSIDLAHDFVPSPNAGHQVVKVKVVPPESTLLYSLDGSNPANNGKPYAKPGIEAPEGSTVRLHAAKGGVVRDISITVPKPQSGGGGSGGTGPAINPDIPASVNGTAFAHLVTRSATYHLLGSLPADARLQMVQVKSTVAATDTTVTMTWDSKTQLAPQAVMEAFEFLDKQVEGGEWSLRFKHLHFATGKSLLQWQVDTSSKIELSQVSQ</sequence>
<dbReference type="AlphaFoldDB" id="A0A369XQU9"/>
<comment type="caution">
    <text evidence="1">The sequence shown here is derived from an EMBL/GenBank/DDBJ whole genome shotgun (WGS) entry which is preliminary data.</text>
</comment>
<gene>
    <name evidence="1" type="ORF">DVS81_01880</name>
</gene>
<evidence type="ECO:0000313" key="2">
    <source>
        <dbReference type="Proteomes" id="UP000253831"/>
    </source>
</evidence>
<evidence type="ECO:0000313" key="1">
    <source>
        <dbReference type="EMBL" id="RDE52523.1"/>
    </source>
</evidence>
<dbReference type="InterPro" id="IPR007555">
    <property type="entry name" value="DUF499"/>
</dbReference>
<reference evidence="1 2" key="1">
    <citation type="submission" date="2018-05" db="EMBL/GenBank/DDBJ databases">
        <title>Integrated omic analyses show evidence that a Ca. Accumulibacter phosphatis strain performs denitrification under micro-aerobic conditions.</title>
        <authorList>
            <person name="Camejo P.Y."/>
            <person name="Katherine M.D."/>
            <person name="Daniel N.R."/>
        </authorList>
    </citation>
    <scope>NUCLEOTIDE SEQUENCE [LARGE SCALE GENOMIC DNA]</scope>
    <source>
        <strain evidence="1">UW-LDO-IC</strain>
    </source>
</reference>
<proteinExistence type="predicted"/>
<protein>
    <submittedName>
        <fullName evidence="1">DUF499 domain-containing protein</fullName>
    </submittedName>
</protein>
<accession>A0A369XQU9</accession>
<dbReference type="Proteomes" id="UP000253831">
    <property type="component" value="Unassembled WGS sequence"/>
</dbReference>